<dbReference type="RefSeq" id="WP_359100309.1">
    <property type="nucleotide sequence ID" value="NZ_JBEZGT010000013.1"/>
</dbReference>
<dbReference type="Gene3D" id="3.10.180.10">
    <property type="entry name" value="2,3-Dihydroxybiphenyl 1,2-Dioxygenase, domain 1"/>
    <property type="match status" value="1"/>
</dbReference>
<dbReference type="InterPro" id="IPR051332">
    <property type="entry name" value="Fosfomycin_Res_Enzymes"/>
</dbReference>
<keyword evidence="3" id="KW-1185">Reference proteome</keyword>
<dbReference type="Pfam" id="PF13669">
    <property type="entry name" value="Glyoxalase_4"/>
    <property type="match status" value="1"/>
</dbReference>
<accession>A0ABV3J4T5</accession>
<dbReference type="SUPFAM" id="SSF54593">
    <property type="entry name" value="Glyoxalase/Bleomycin resistance protein/Dihydroxybiphenyl dioxygenase"/>
    <property type="match status" value="1"/>
</dbReference>
<sequence>MLHHLELWVPDLQRAEKSFGWLLGALGCTPHQHWEHGRSWRRGAFYLVVEQSPALTGGTHERCGPGMNHVAFRVESRAAVDALVEEAPGHGWQLMFPDRHPFAGGAGHYAAYLENEDGFEVELVAVTAGDAP</sequence>
<feature type="domain" description="VOC" evidence="1">
    <location>
        <begin position="1"/>
        <end position="126"/>
    </location>
</feature>
<organism evidence="2 3">
    <name type="scientific">Streptomyces roseoverticillatus</name>
    <dbReference type="NCBI Taxonomy" id="66429"/>
    <lineage>
        <taxon>Bacteria</taxon>
        <taxon>Bacillati</taxon>
        <taxon>Actinomycetota</taxon>
        <taxon>Actinomycetes</taxon>
        <taxon>Kitasatosporales</taxon>
        <taxon>Streptomycetaceae</taxon>
        <taxon>Streptomyces</taxon>
    </lineage>
</organism>
<dbReference type="InterPro" id="IPR037523">
    <property type="entry name" value="VOC_core"/>
</dbReference>
<evidence type="ECO:0000259" key="1">
    <source>
        <dbReference type="PROSITE" id="PS51819"/>
    </source>
</evidence>
<evidence type="ECO:0000313" key="2">
    <source>
        <dbReference type="EMBL" id="MEV4927629.1"/>
    </source>
</evidence>
<name>A0ABV3J4T5_9ACTN</name>
<dbReference type="Proteomes" id="UP001552479">
    <property type="component" value="Unassembled WGS sequence"/>
</dbReference>
<dbReference type="EMBL" id="JBFASG010000055">
    <property type="protein sequence ID" value="MEV4927629.1"/>
    <property type="molecule type" value="Genomic_DNA"/>
</dbReference>
<reference evidence="2 3" key="1">
    <citation type="submission" date="2024-06" db="EMBL/GenBank/DDBJ databases">
        <title>The Natural Products Discovery Center: Release of the First 8490 Sequenced Strains for Exploring Actinobacteria Biosynthetic Diversity.</title>
        <authorList>
            <person name="Kalkreuter E."/>
            <person name="Kautsar S.A."/>
            <person name="Yang D."/>
            <person name="Bader C.D."/>
            <person name="Teijaro C.N."/>
            <person name="Fluegel L."/>
            <person name="Davis C.M."/>
            <person name="Simpson J.R."/>
            <person name="Lauterbach L."/>
            <person name="Steele A.D."/>
            <person name="Gui C."/>
            <person name="Meng S."/>
            <person name="Li G."/>
            <person name="Viehrig K."/>
            <person name="Ye F."/>
            <person name="Su P."/>
            <person name="Kiefer A.F."/>
            <person name="Nichols A."/>
            <person name="Cepeda A.J."/>
            <person name="Yan W."/>
            <person name="Fan B."/>
            <person name="Jiang Y."/>
            <person name="Adhikari A."/>
            <person name="Zheng C.-J."/>
            <person name="Schuster L."/>
            <person name="Cowan T.M."/>
            <person name="Smanski M.J."/>
            <person name="Chevrette M.G."/>
            <person name="De Carvalho L.P.S."/>
            <person name="Shen B."/>
        </authorList>
    </citation>
    <scope>NUCLEOTIDE SEQUENCE [LARGE SCALE GENOMIC DNA]</scope>
    <source>
        <strain evidence="2 3">NPDC053791</strain>
    </source>
</reference>
<dbReference type="InterPro" id="IPR029068">
    <property type="entry name" value="Glyas_Bleomycin-R_OHBP_Dase"/>
</dbReference>
<gene>
    <name evidence="2" type="ORF">AB0L03_33295</name>
</gene>
<protein>
    <submittedName>
        <fullName evidence="2">VOC family protein</fullName>
    </submittedName>
</protein>
<evidence type="ECO:0000313" key="3">
    <source>
        <dbReference type="Proteomes" id="UP001552479"/>
    </source>
</evidence>
<proteinExistence type="predicted"/>
<dbReference type="PANTHER" id="PTHR36113:SF6">
    <property type="entry name" value="FOSFOMYCIN RESISTANCE PROTEIN FOSX"/>
    <property type="match status" value="1"/>
</dbReference>
<comment type="caution">
    <text evidence="2">The sequence shown here is derived from an EMBL/GenBank/DDBJ whole genome shotgun (WGS) entry which is preliminary data.</text>
</comment>
<dbReference type="PROSITE" id="PS51819">
    <property type="entry name" value="VOC"/>
    <property type="match status" value="1"/>
</dbReference>
<dbReference type="PANTHER" id="PTHR36113">
    <property type="entry name" value="LYASE, PUTATIVE-RELATED-RELATED"/>
    <property type="match status" value="1"/>
</dbReference>